<proteinExistence type="predicted"/>
<dbReference type="EMBL" id="ACIP02000007">
    <property type="protein sequence ID" value="EEP27277.1"/>
    <property type="molecule type" value="Genomic_DNA"/>
</dbReference>
<reference evidence="1" key="1">
    <citation type="submission" date="2009-04" db="EMBL/GenBank/DDBJ databases">
        <authorList>
            <person name="Weinstock G."/>
            <person name="Sodergren E."/>
            <person name="Clifton S."/>
            <person name="Fulton L."/>
            <person name="Fulton B."/>
            <person name="Courtney L."/>
            <person name="Fronick C."/>
            <person name="Harrison M."/>
            <person name="Strong C."/>
            <person name="Farmer C."/>
            <person name="Delahaunty K."/>
            <person name="Markovic C."/>
            <person name="Hall O."/>
            <person name="Minx P."/>
            <person name="Tomlinson C."/>
            <person name="Mitreva M."/>
            <person name="Nelson J."/>
            <person name="Hou S."/>
            <person name="Wollam A."/>
            <person name="Pepin K.H."/>
            <person name="Johnson M."/>
            <person name="Bhonagiri V."/>
            <person name="Nash W.E."/>
            <person name="Warren W."/>
            <person name="Chinwalla A."/>
            <person name="Mardis E.R."/>
            <person name="Wilson R.K."/>
        </authorList>
    </citation>
    <scope>NUCLEOTIDE SEQUENCE [LARGE SCALE GENOMIC DNA]</scope>
    <source>
        <strain evidence="1">DSM 14600</strain>
    </source>
</reference>
<dbReference type="Proteomes" id="UP000003494">
    <property type="component" value="Unassembled WGS sequence"/>
</dbReference>
<accession>C4GE25</accession>
<comment type="caution">
    <text evidence="1">The sequence shown here is derived from an EMBL/GenBank/DDBJ whole genome shotgun (WGS) entry which is preliminary data.</text>
</comment>
<evidence type="ECO:0000313" key="2">
    <source>
        <dbReference type="Proteomes" id="UP000003494"/>
    </source>
</evidence>
<organism evidence="1 2">
    <name type="scientific">Shuttleworthella satelles DSM 14600</name>
    <dbReference type="NCBI Taxonomy" id="626523"/>
    <lineage>
        <taxon>Bacteria</taxon>
        <taxon>Bacillati</taxon>
        <taxon>Bacillota</taxon>
        <taxon>Clostridia</taxon>
        <taxon>Lachnospirales</taxon>
        <taxon>Lachnospiraceae</taxon>
        <taxon>Shuttleworthella</taxon>
    </lineage>
</organism>
<dbReference type="AlphaFoldDB" id="C4GE25"/>
<keyword evidence="2" id="KW-1185">Reference proteome</keyword>
<sequence length="53" mass="5683">MLVRPAASLQSQLHAKAHLSSRSKNCPFPVAFLMSKRLMDGGVIASGVSGWSR</sequence>
<gene>
    <name evidence="1" type="ORF">GCWU000342_01971</name>
</gene>
<protein>
    <submittedName>
        <fullName evidence="1">Uncharacterized protein</fullName>
    </submittedName>
</protein>
<evidence type="ECO:0000313" key="1">
    <source>
        <dbReference type="EMBL" id="EEP27277.1"/>
    </source>
</evidence>
<name>C4GE25_9FIRM</name>
<dbReference type="HOGENOM" id="CLU_3066183_0_0_9"/>